<dbReference type="PROSITE" id="PS51084">
    <property type="entry name" value="HIT_2"/>
    <property type="match status" value="1"/>
</dbReference>
<gene>
    <name evidence="3" type="ORF">PVL29_000145</name>
</gene>
<dbReference type="Pfam" id="PF01230">
    <property type="entry name" value="HIT"/>
    <property type="match status" value="1"/>
</dbReference>
<dbReference type="PANTHER" id="PTHR23089">
    <property type="entry name" value="HISTIDINE TRIAD HIT PROTEIN"/>
    <property type="match status" value="1"/>
</dbReference>
<evidence type="ECO:0000256" key="1">
    <source>
        <dbReference type="PROSITE-ProRule" id="PRU00464"/>
    </source>
</evidence>
<dbReference type="Gene3D" id="3.30.428.10">
    <property type="entry name" value="HIT-like"/>
    <property type="match status" value="1"/>
</dbReference>
<organism evidence="3 4">
    <name type="scientific">Vitis rotundifolia</name>
    <name type="common">Muscadine grape</name>
    <dbReference type="NCBI Taxonomy" id="103349"/>
    <lineage>
        <taxon>Eukaryota</taxon>
        <taxon>Viridiplantae</taxon>
        <taxon>Streptophyta</taxon>
        <taxon>Embryophyta</taxon>
        <taxon>Tracheophyta</taxon>
        <taxon>Spermatophyta</taxon>
        <taxon>Magnoliopsida</taxon>
        <taxon>eudicotyledons</taxon>
        <taxon>Gunneridae</taxon>
        <taxon>Pentapetalae</taxon>
        <taxon>rosids</taxon>
        <taxon>Vitales</taxon>
        <taxon>Vitaceae</taxon>
        <taxon>Viteae</taxon>
        <taxon>Vitis</taxon>
    </lineage>
</organism>
<keyword evidence="4" id="KW-1185">Reference proteome</keyword>
<sequence length="190" mass="20902">MVFLFSGRMIFSVGLGASASKSMAAMTSSFSIMRYTASTTTRAVRVLGTAKPSASIVNFRRSLCRISATNNEEASAKAAAANADSGAPTIFDKIIAKEIPSTIVYEDEKVLAFRDVNPQAPVHVLVIPKLRDGLTQLGKVIFIILPFCSWDCDVFVVFKWMWLCFSSQNLHVLCYGAIELLKFFLPLFDL</sequence>
<dbReference type="InterPro" id="IPR011146">
    <property type="entry name" value="HIT-like"/>
</dbReference>
<dbReference type="AlphaFoldDB" id="A0AA39E4B0"/>
<evidence type="ECO:0000313" key="3">
    <source>
        <dbReference type="EMBL" id="KAJ9707933.1"/>
    </source>
</evidence>
<dbReference type="InterPro" id="IPR036265">
    <property type="entry name" value="HIT-like_sf"/>
</dbReference>
<comment type="caution">
    <text evidence="3">The sequence shown here is derived from an EMBL/GenBank/DDBJ whole genome shotgun (WGS) entry which is preliminary data.</text>
</comment>
<evidence type="ECO:0000313" key="4">
    <source>
        <dbReference type="Proteomes" id="UP001168098"/>
    </source>
</evidence>
<reference evidence="3 4" key="1">
    <citation type="journal article" date="2023" name="BMC Biotechnol.">
        <title>Vitis rotundifolia cv Carlos genome sequencing.</title>
        <authorList>
            <person name="Huff M."/>
            <person name="Hulse-Kemp A."/>
            <person name="Scheffler B."/>
            <person name="Youngblood R."/>
            <person name="Simpson S."/>
            <person name="Babiker E."/>
            <person name="Staton M."/>
        </authorList>
    </citation>
    <scope>NUCLEOTIDE SEQUENCE [LARGE SCALE GENOMIC DNA]</scope>
    <source>
        <tissue evidence="3">Leaf</tissue>
    </source>
</reference>
<feature type="domain" description="HIT" evidence="2">
    <location>
        <begin position="90"/>
        <end position="129"/>
    </location>
</feature>
<proteinExistence type="predicted"/>
<dbReference type="GO" id="GO:0047627">
    <property type="term" value="F:adenylylsulfatase activity"/>
    <property type="evidence" value="ECO:0007669"/>
    <property type="project" value="UniProtKB-ARBA"/>
</dbReference>
<dbReference type="PRINTS" id="PR00332">
    <property type="entry name" value="HISTRIAD"/>
</dbReference>
<accession>A0AA39E4B0</accession>
<comment type="caution">
    <text evidence="1">Lacks conserved residue(s) required for the propagation of feature annotation.</text>
</comment>
<protein>
    <recommendedName>
        <fullName evidence="2">HIT domain-containing protein</fullName>
    </recommendedName>
</protein>
<dbReference type="SUPFAM" id="SSF54197">
    <property type="entry name" value="HIT-like"/>
    <property type="match status" value="1"/>
</dbReference>
<evidence type="ECO:0000259" key="2">
    <source>
        <dbReference type="PROSITE" id="PS51084"/>
    </source>
</evidence>
<dbReference type="InterPro" id="IPR001310">
    <property type="entry name" value="Histidine_triad_HIT"/>
</dbReference>
<name>A0AA39E4B0_VITRO</name>
<dbReference type="EMBL" id="JARBHA010000001">
    <property type="protein sequence ID" value="KAJ9707933.1"/>
    <property type="molecule type" value="Genomic_DNA"/>
</dbReference>
<dbReference type="Proteomes" id="UP001168098">
    <property type="component" value="Unassembled WGS sequence"/>
</dbReference>